<comment type="caution">
    <text evidence="6">The sequence shown here is derived from an EMBL/GenBank/DDBJ whole genome shotgun (WGS) entry which is preliminary data.</text>
</comment>
<dbReference type="PROSITE" id="PS00595">
    <property type="entry name" value="AA_TRANSFER_CLASS_5"/>
    <property type="match status" value="1"/>
</dbReference>
<comment type="cofactor">
    <cofactor evidence="1 4">
        <name>pyridoxal 5'-phosphate</name>
        <dbReference type="ChEBI" id="CHEBI:597326"/>
    </cofactor>
</comment>
<dbReference type="InterPro" id="IPR020578">
    <property type="entry name" value="Aminotrans_V_PyrdxlP_BS"/>
</dbReference>
<dbReference type="PANTHER" id="PTHR43586:SF4">
    <property type="entry name" value="ISOPENICILLIN N EPIMERASE"/>
    <property type="match status" value="1"/>
</dbReference>
<keyword evidence="6" id="KW-0032">Aminotransferase</keyword>
<reference evidence="6" key="1">
    <citation type="submission" date="2020-08" db="EMBL/GenBank/DDBJ databases">
        <title>Genome public.</title>
        <authorList>
            <person name="Liu C."/>
            <person name="Sun Q."/>
        </authorList>
    </citation>
    <scope>NUCLEOTIDE SEQUENCE</scope>
    <source>
        <strain evidence="6">NSJ-24</strain>
    </source>
</reference>
<name>A0A926E7H8_9FIRM</name>
<dbReference type="NCBIfam" id="TIGR01977">
    <property type="entry name" value="am_tr_V_EF2568"/>
    <property type="match status" value="1"/>
</dbReference>
<dbReference type="PANTHER" id="PTHR43586">
    <property type="entry name" value="CYSTEINE DESULFURASE"/>
    <property type="match status" value="1"/>
</dbReference>
<dbReference type="RefSeq" id="WP_187524730.1">
    <property type="nucleotide sequence ID" value="NZ_JACRTA010000001.1"/>
</dbReference>
<evidence type="ECO:0000313" key="6">
    <source>
        <dbReference type="EMBL" id="MBC8567219.1"/>
    </source>
</evidence>
<dbReference type="Proteomes" id="UP000610862">
    <property type="component" value="Unassembled WGS sequence"/>
</dbReference>
<dbReference type="AlphaFoldDB" id="A0A926E7H8"/>
<gene>
    <name evidence="6" type="ORF">H8692_00385</name>
</gene>
<dbReference type="InterPro" id="IPR010969">
    <property type="entry name" value="Cys_dSase-rel_unknwn_funct"/>
</dbReference>
<dbReference type="InterPro" id="IPR015424">
    <property type="entry name" value="PyrdxlP-dep_Trfase"/>
</dbReference>
<dbReference type="InterPro" id="IPR015422">
    <property type="entry name" value="PyrdxlP-dep_Trfase_small"/>
</dbReference>
<dbReference type="Pfam" id="PF00266">
    <property type="entry name" value="Aminotran_5"/>
    <property type="match status" value="1"/>
</dbReference>
<evidence type="ECO:0000259" key="5">
    <source>
        <dbReference type="Pfam" id="PF00266"/>
    </source>
</evidence>
<dbReference type="InterPro" id="IPR000192">
    <property type="entry name" value="Aminotrans_V_dom"/>
</dbReference>
<keyword evidence="7" id="KW-1185">Reference proteome</keyword>
<evidence type="ECO:0000256" key="4">
    <source>
        <dbReference type="RuleBase" id="RU004504"/>
    </source>
</evidence>
<dbReference type="EMBL" id="JACRTA010000001">
    <property type="protein sequence ID" value="MBC8567219.1"/>
    <property type="molecule type" value="Genomic_DNA"/>
</dbReference>
<keyword evidence="6" id="KW-0808">Transferase</keyword>
<evidence type="ECO:0000256" key="2">
    <source>
        <dbReference type="ARBA" id="ARBA00022898"/>
    </source>
</evidence>
<comment type="similarity">
    <text evidence="3">Belongs to the class-V pyridoxal-phosphate-dependent aminotransferase family.</text>
</comment>
<dbReference type="InterPro" id="IPR015421">
    <property type="entry name" value="PyrdxlP-dep_Trfase_major"/>
</dbReference>
<dbReference type="Gene3D" id="3.90.1150.10">
    <property type="entry name" value="Aspartate Aminotransferase, domain 1"/>
    <property type="match status" value="1"/>
</dbReference>
<dbReference type="SUPFAM" id="SSF53383">
    <property type="entry name" value="PLP-dependent transferases"/>
    <property type="match status" value="1"/>
</dbReference>
<protein>
    <submittedName>
        <fullName evidence="6">Aminotransferase class V-fold PLP-dependent enzyme</fullName>
    </submittedName>
</protein>
<sequence length="370" mass="40589">MIYADNAATTYFKPEKTIAAVCEYLKHPGNPGRGNNHMAMDAARMVLDTRIKLADLFDCDFDHVVFTSGVTESLNTVIQGLFGPQDHIITTYMEHNSVLRPLYRLGCRLSVCGGSTEEIKKHIRSDTKAVIINHVSNVTGEINDIEGIGKFCRQNGLLSVADTAQSAGVLPVSLKESELDVICFTGHKGLLAMQGIGGICLGEDIDIRPLKVGGSGFASFDTEHPKQYPSALEAGTLNVPGIVSLNRSLDFLKECGIENILRHEQLLAEEFCRILSSFDGVKVYREKEKEYTGIVSLNVEGMDAAAVSDILSREYGIETRAGAHCAPLIHEHYGTESTVRFSFGINNRKEDIRECSEALKEIIKIRGHEA</sequence>
<keyword evidence="2" id="KW-0663">Pyridoxal phosphate</keyword>
<dbReference type="GO" id="GO:0008483">
    <property type="term" value="F:transaminase activity"/>
    <property type="evidence" value="ECO:0007669"/>
    <property type="project" value="UniProtKB-KW"/>
</dbReference>
<organism evidence="6 7">
    <name type="scientific">Lentihominibacter hominis</name>
    <dbReference type="NCBI Taxonomy" id="2763645"/>
    <lineage>
        <taxon>Bacteria</taxon>
        <taxon>Bacillati</taxon>
        <taxon>Bacillota</taxon>
        <taxon>Clostridia</taxon>
        <taxon>Peptostreptococcales</taxon>
        <taxon>Anaerovoracaceae</taxon>
        <taxon>Lentihominibacter</taxon>
    </lineage>
</organism>
<evidence type="ECO:0000256" key="1">
    <source>
        <dbReference type="ARBA" id="ARBA00001933"/>
    </source>
</evidence>
<dbReference type="Gene3D" id="3.40.640.10">
    <property type="entry name" value="Type I PLP-dependent aspartate aminotransferase-like (Major domain)"/>
    <property type="match status" value="1"/>
</dbReference>
<accession>A0A926E7H8</accession>
<evidence type="ECO:0000256" key="3">
    <source>
        <dbReference type="RuleBase" id="RU004075"/>
    </source>
</evidence>
<feature type="domain" description="Aminotransferase class V" evidence="5">
    <location>
        <begin position="2"/>
        <end position="353"/>
    </location>
</feature>
<proteinExistence type="inferred from homology"/>
<evidence type="ECO:0000313" key="7">
    <source>
        <dbReference type="Proteomes" id="UP000610862"/>
    </source>
</evidence>